<keyword evidence="7" id="KW-1185">Reference proteome</keyword>
<gene>
    <name evidence="6" type="ORF">CSSPTR1EN2_LOCUS11741</name>
</gene>
<organism evidence="6 7">
    <name type="scientific">Sphagnum troendelagicum</name>
    <dbReference type="NCBI Taxonomy" id="128251"/>
    <lineage>
        <taxon>Eukaryota</taxon>
        <taxon>Viridiplantae</taxon>
        <taxon>Streptophyta</taxon>
        <taxon>Embryophyta</taxon>
        <taxon>Bryophyta</taxon>
        <taxon>Sphagnophytina</taxon>
        <taxon>Sphagnopsida</taxon>
        <taxon>Sphagnales</taxon>
        <taxon>Sphagnaceae</taxon>
        <taxon>Sphagnum</taxon>
    </lineage>
</organism>
<dbReference type="Proteomes" id="UP001497512">
    <property type="component" value="Chromosome 19"/>
</dbReference>
<evidence type="ECO:0000256" key="4">
    <source>
        <dbReference type="RuleBase" id="RU003953"/>
    </source>
</evidence>
<feature type="domain" description="Poly A polymerase head" evidence="5">
    <location>
        <begin position="138"/>
        <end position="276"/>
    </location>
</feature>
<dbReference type="Pfam" id="PF01743">
    <property type="entry name" value="PolyA_pol"/>
    <property type="match status" value="1"/>
</dbReference>
<evidence type="ECO:0000256" key="2">
    <source>
        <dbReference type="ARBA" id="ARBA00022679"/>
    </source>
</evidence>
<name>A0ABP0U5J3_9BRYO</name>
<evidence type="ECO:0000313" key="6">
    <source>
        <dbReference type="EMBL" id="CAK9213447.1"/>
    </source>
</evidence>
<dbReference type="PANTHER" id="PTHR13734:SF5">
    <property type="entry name" value="CCA TRNA NUCLEOTIDYLTRANSFERASE, MITOCHONDRIAL"/>
    <property type="match status" value="1"/>
</dbReference>
<accession>A0ABP0U5J3</accession>
<evidence type="ECO:0000259" key="5">
    <source>
        <dbReference type="Pfam" id="PF01743"/>
    </source>
</evidence>
<dbReference type="SUPFAM" id="SSF81301">
    <property type="entry name" value="Nucleotidyltransferase"/>
    <property type="match status" value="1"/>
</dbReference>
<sequence length="605" mass="67795">MAFCFALVRALPLRASFRQLQQALVTVPGGCCASSLGCGGSSSFSGVCCDRGQFFSFAGFCSGFCARSRLLASTVGGLSREVRVSCGAAVCVPVLAGSDARFINMVTVQQNVRLNASEQGIFELLLSTLRHFRMNTQLRVAGGWVRDKLLGTDSHDIDIAIDDMLGKEFCKKVNEYLESIGEETQGVGIIQSNPEQSKHLETARMRIRGVWVDFVNLRAETYAQHSRIPTMEFGTALEDALRRDLTINSLFYNINTCSVEDLTGKGLMDLAAGLIRTPLPPKETFLDDPLRVMRAIRFGARFGFKLEEELKSAASCEEVKEALGTKVSRERIGHEVDLMLMGKKPSEAMRWFEQLELFPVIFTSCVKDSNPPLLGNNGRWAQEILKCLALDVLRLNHGQSQMEERRLCFLSALLLPFRHHTHPYKKGLVPVSDIIIKDSLKLKSDDAKNVLQLHAAAEQFTEVTKLLSQNDVETGRQEVLPVDGHKRVQPGLCLHQIKGLWRTALVLSTLLCSDLDQISPAQRAHQFRTTEDAILKLGLDKVWTQKPLLDGKKIMELLDLQRGVPQMKEWMDQLQKWELAHPEGSQEEIIEWFNKEHAKRFKANN</sequence>
<evidence type="ECO:0000256" key="3">
    <source>
        <dbReference type="ARBA" id="ARBA00022884"/>
    </source>
</evidence>
<reference evidence="6" key="1">
    <citation type="submission" date="2024-02" db="EMBL/GenBank/DDBJ databases">
        <authorList>
            <consortium name="ELIXIR-Norway"/>
            <consortium name="Elixir Norway"/>
        </authorList>
    </citation>
    <scope>NUCLEOTIDE SEQUENCE</scope>
</reference>
<proteinExistence type="inferred from homology"/>
<protein>
    <recommendedName>
        <fullName evidence="5">Poly A polymerase head domain-containing protein</fullName>
    </recommendedName>
</protein>
<dbReference type="InterPro" id="IPR002646">
    <property type="entry name" value="PolA_pol_head_dom"/>
</dbReference>
<evidence type="ECO:0000313" key="7">
    <source>
        <dbReference type="Proteomes" id="UP001497512"/>
    </source>
</evidence>
<dbReference type="Gene3D" id="1.10.3090.10">
    <property type="entry name" value="cca-adding enzyme, domain 2"/>
    <property type="match status" value="1"/>
</dbReference>
<evidence type="ECO:0000256" key="1">
    <source>
        <dbReference type="ARBA" id="ARBA00007265"/>
    </source>
</evidence>
<dbReference type="CDD" id="cd05398">
    <property type="entry name" value="NT_ClassII-CCAase"/>
    <property type="match status" value="1"/>
</dbReference>
<keyword evidence="2 4" id="KW-0808">Transferase</keyword>
<dbReference type="EMBL" id="OZ019911">
    <property type="protein sequence ID" value="CAK9213447.1"/>
    <property type="molecule type" value="Genomic_DNA"/>
</dbReference>
<dbReference type="InterPro" id="IPR043519">
    <property type="entry name" value="NT_sf"/>
</dbReference>
<dbReference type="Gene3D" id="3.30.460.10">
    <property type="entry name" value="Beta Polymerase, domain 2"/>
    <property type="match status" value="1"/>
</dbReference>
<dbReference type="PANTHER" id="PTHR13734">
    <property type="entry name" value="TRNA-NUCLEOTIDYLTRANSFERASE"/>
    <property type="match status" value="1"/>
</dbReference>
<keyword evidence="3 4" id="KW-0694">RNA-binding</keyword>
<comment type="similarity">
    <text evidence="1 4">Belongs to the tRNA nucleotidyltransferase/poly(A) polymerase family.</text>
</comment>
<dbReference type="SUPFAM" id="SSF81891">
    <property type="entry name" value="Poly A polymerase C-terminal region-like"/>
    <property type="match status" value="1"/>
</dbReference>